<dbReference type="RefSeq" id="XP_013261008.1">
    <property type="nucleotide sequence ID" value="XM_013405554.1"/>
</dbReference>
<evidence type="ECO:0000259" key="3">
    <source>
        <dbReference type="Pfam" id="PF10313"/>
    </source>
</evidence>
<dbReference type="InterPro" id="IPR019417">
    <property type="entry name" value="DUF2415"/>
</dbReference>
<keyword evidence="1" id="KW-0175">Coiled coil</keyword>
<dbReference type="InterPro" id="IPR015943">
    <property type="entry name" value="WD40/YVTN_repeat-like_dom_sf"/>
</dbReference>
<keyword evidence="5" id="KW-1185">Reference proteome</keyword>
<feature type="compositionally biased region" description="Polar residues" evidence="2">
    <location>
        <begin position="521"/>
        <end position="538"/>
    </location>
</feature>
<feature type="compositionally biased region" description="Basic residues" evidence="2">
    <location>
        <begin position="470"/>
        <end position="480"/>
    </location>
</feature>
<reference evidence="4 5" key="1">
    <citation type="submission" date="2013-03" db="EMBL/GenBank/DDBJ databases">
        <title>The Genome Sequence of Exophiala aquamarina CBS 119918.</title>
        <authorList>
            <consortium name="The Broad Institute Genomics Platform"/>
            <person name="Cuomo C."/>
            <person name="de Hoog S."/>
            <person name="Gorbushina A."/>
            <person name="Walker B."/>
            <person name="Young S.K."/>
            <person name="Zeng Q."/>
            <person name="Gargeya S."/>
            <person name="Fitzgerald M."/>
            <person name="Haas B."/>
            <person name="Abouelleil A."/>
            <person name="Allen A.W."/>
            <person name="Alvarado L."/>
            <person name="Arachchi H.M."/>
            <person name="Berlin A.M."/>
            <person name="Chapman S.B."/>
            <person name="Gainer-Dewar J."/>
            <person name="Goldberg J."/>
            <person name="Griggs A."/>
            <person name="Gujja S."/>
            <person name="Hansen M."/>
            <person name="Howarth C."/>
            <person name="Imamovic A."/>
            <person name="Ireland A."/>
            <person name="Larimer J."/>
            <person name="McCowan C."/>
            <person name="Murphy C."/>
            <person name="Pearson M."/>
            <person name="Poon T.W."/>
            <person name="Priest M."/>
            <person name="Roberts A."/>
            <person name="Saif S."/>
            <person name="Shea T."/>
            <person name="Sisk P."/>
            <person name="Sykes S."/>
            <person name="Wortman J."/>
            <person name="Nusbaum C."/>
            <person name="Birren B."/>
        </authorList>
    </citation>
    <scope>NUCLEOTIDE SEQUENCE [LARGE SCALE GENOMIC DNA]</scope>
    <source>
        <strain evidence="4 5">CBS 119918</strain>
    </source>
</reference>
<dbReference type="EMBL" id="AMGV01000004">
    <property type="protein sequence ID" value="KEF58418.1"/>
    <property type="molecule type" value="Genomic_DNA"/>
</dbReference>
<feature type="compositionally biased region" description="Polar residues" evidence="2">
    <location>
        <begin position="708"/>
        <end position="732"/>
    </location>
</feature>
<evidence type="ECO:0000313" key="4">
    <source>
        <dbReference type="EMBL" id="KEF58418.1"/>
    </source>
</evidence>
<feature type="region of interest" description="Disordered" evidence="2">
    <location>
        <begin position="455"/>
        <end position="546"/>
    </location>
</feature>
<dbReference type="PANTHER" id="PTHR43991:SF9">
    <property type="entry name" value="DUF2415 DOMAIN-CONTAINING PROTEIN"/>
    <property type="match status" value="1"/>
</dbReference>
<feature type="compositionally biased region" description="Polar residues" evidence="2">
    <location>
        <begin position="789"/>
        <end position="807"/>
    </location>
</feature>
<feature type="domain" description="DUF2415" evidence="3">
    <location>
        <begin position="289"/>
        <end position="328"/>
    </location>
</feature>
<dbReference type="OrthoDB" id="418169at2759"/>
<dbReference type="Pfam" id="PF10313">
    <property type="entry name" value="DUF2415"/>
    <property type="match status" value="1"/>
</dbReference>
<dbReference type="InterPro" id="IPR036322">
    <property type="entry name" value="WD40_repeat_dom_sf"/>
</dbReference>
<protein>
    <recommendedName>
        <fullName evidence="3">DUF2415 domain-containing protein</fullName>
    </recommendedName>
</protein>
<evidence type="ECO:0000256" key="2">
    <source>
        <dbReference type="SAM" id="MobiDB-lite"/>
    </source>
</evidence>
<dbReference type="PANTHER" id="PTHR43991">
    <property type="entry name" value="WD REPEAT PROTEIN (AFU_ORTHOLOGUE AFUA_8G05640)-RELATED"/>
    <property type="match status" value="1"/>
</dbReference>
<feature type="region of interest" description="Disordered" evidence="2">
    <location>
        <begin position="773"/>
        <end position="827"/>
    </location>
</feature>
<evidence type="ECO:0000313" key="5">
    <source>
        <dbReference type="Proteomes" id="UP000027920"/>
    </source>
</evidence>
<proteinExistence type="predicted"/>
<feature type="region of interest" description="Disordered" evidence="2">
    <location>
        <begin position="675"/>
        <end position="738"/>
    </location>
</feature>
<evidence type="ECO:0000256" key="1">
    <source>
        <dbReference type="SAM" id="Coils"/>
    </source>
</evidence>
<name>A0A072PGJ3_9EURO</name>
<organism evidence="4 5">
    <name type="scientific">Exophiala aquamarina CBS 119918</name>
    <dbReference type="NCBI Taxonomy" id="1182545"/>
    <lineage>
        <taxon>Eukaryota</taxon>
        <taxon>Fungi</taxon>
        <taxon>Dikarya</taxon>
        <taxon>Ascomycota</taxon>
        <taxon>Pezizomycotina</taxon>
        <taxon>Eurotiomycetes</taxon>
        <taxon>Chaetothyriomycetidae</taxon>
        <taxon>Chaetothyriales</taxon>
        <taxon>Herpotrichiellaceae</taxon>
        <taxon>Exophiala</taxon>
    </lineage>
</organism>
<feature type="region of interest" description="Disordered" evidence="2">
    <location>
        <begin position="374"/>
        <end position="397"/>
    </location>
</feature>
<dbReference type="AlphaFoldDB" id="A0A072PGJ3"/>
<dbReference type="Gene3D" id="2.130.10.10">
    <property type="entry name" value="YVTN repeat-like/Quinoprotein amine dehydrogenase"/>
    <property type="match status" value="1"/>
</dbReference>
<dbReference type="HOGENOM" id="CLU_313749_0_0_1"/>
<dbReference type="STRING" id="1182545.A0A072PGJ3"/>
<feature type="compositionally biased region" description="Low complexity" evidence="2">
    <location>
        <begin position="689"/>
        <end position="707"/>
    </location>
</feature>
<comment type="caution">
    <text evidence="4">The sequence shown here is derived from an EMBL/GenBank/DDBJ whole genome shotgun (WGS) entry which is preliminary data.</text>
</comment>
<feature type="coiled-coil region" evidence="1">
    <location>
        <begin position="569"/>
        <end position="661"/>
    </location>
</feature>
<dbReference type="Proteomes" id="UP000027920">
    <property type="component" value="Unassembled WGS sequence"/>
</dbReference>
<dbReference type="VEuPathDB" id="FungiDB:A1O9_06344"/>
<dbReference type="GeneID" id="25281261"/>
<accession>A0A072PGJ3</accession>
<sequence length="939" mass="103979">MTRTDREICLTPTQGLANHHKFYPAKIPVSHHQLRHHISTQEGEFIYYVSHYDICVLDLQTQQNSLLATIPFEARCLAADLGWVGVGGEVNGDCAFVKIEKDEHGHPKCFGHDLVVDLLGGEIVNSMNIHNMMGEGQAPDEPVVLISNNDKTVKVYSLAQRQVLNTLVHPVPMNFSAMSPDSTILAAVGDSDKVYFYRRKVDETSDPNNELPGKFLKYDWIPFARPTVPTGDPVFDDYSFAVTFSPTGHLCAASAQGGSISVFDMNQLDRHPESSIICTFRSSRPTLLGCVRAMAFSPAPWDILAWAEDHGRVGLADVRRHFIRRQILELDRRKAQIIELEDGTPVAYRNLGVKERLKQQHVARLRALRRRSSRDQDLDISMEDTPTETGRQRHSRQDLLSYHQGLDLDARERSVVEALETTMDNVEQSSPRPFSINYTSSPRLRSSLLASEPGREYGMQLPDSNTRPTRAGHHQPRRRSSVILSESTAAADLYLSPPDGQRARISASPGRISDDEDIPIMSTNDLTPSASRSNNQLRPSRIPPSDPWHVIQAALESARESDEGNRAQLARIEAALDDERQLAHQLERQLSEERQLATLLREQLDSQQRLLAENSSELDQLRAAAGDANSRVNASFERVLHRQLANEELFLQQRSQELQAERRLGTDLARRLETERARILTGEPPQAESSRASSQADDHASSAQTSALPTTNVRSSQSRENPANILENYSETRTQRRAHVDNLQRQVRQAETRIAQATSDIQTLETIVRRETAVDDAVGSRPRRRYFDESQSSRPVSGAGNPSTRGVGTTPRSATRRRPSISMDDVRASRDARAALVGRVNDLTASTANTARIVQDADLRLARMMFISSNSGNRGLDANGNWLPGSSVHRLLAGGSALSTGNVGPGSTSGNTASSTVDVVREMGLGTAGIGFSPDGRYL</sequence>
<gene>
    <name evidence="4" type="ORF">A1O9_06344</name>
</gene>
<dbReference type="SUPFAM" id="SSF50978">
    <property type="entry name" value="WD40 repeat-like"/>
    <property type="match status" value="1"/>
</dbReference>